<evidence type="ECO:0000313" key="2">
    <source>
        <dbReference type="Proteomes" id="UP000233837"/>
    </source>
</evidence>
<organism evidence="1 2">
    <name type="scientific">Dendrobium catenatum</name>
    <dbReference type="NCBI Taxonomy" id="906689"/>
    <lineage>
        <taxon>Eukaryota</taxon>
        <taxon>Viridiplantae</taxon>
        <taxon>Streptophyta</taxon>
        <taxon>Embryophyta</taxon>
        <taxon>Tracheophyta</taxon>
        <taxon>Spermatophyta</taxon>
        <taxon>Magnoliopsida</taxon>
        <taxon>Liliopsida</taxon>
        <taxon>Asparagales</taxon>
        <taxon>Orchidaceae</taxon>
        <taxon>Epidendroideae</taxon>
        <taxon>Malaxideae</taxon>
        <taxon>Dendrobiinae</taxon>
        <taxon>Dendrobium</taxon>
    </lineage>
</organism>
<protein>
    <submittedName>
        <fullName evidence="1">Uncharacterized protein</fullName>
    </submittedName>
</protein>
<accession>A0A2I0XA71</accession>
<dbReference type="AlphaFoldDB" id="A0A2I0XA71"/>
<dbReference type="Proteomes" id="UP000233837">
    <property type="component" value="Unassembled WGS sequence"/>
</dbReference>
<reference evidence="1 2" key="2">
    <citation type="journal article" date="2017" name="Nature">
        <title>The Apostasia genome and the evolution of orchids.</title>
        <authorList>
            <person name="Zhang G.Q."/>
            <person name="Liu K.W."/>
            <person name="Li Z."/>
            <person name="Lohaus R."/>
            <person name="Hsiao Y.Y."/>
            <person name="Niu S.C."/>
            <person name="Wang J.Y."/>
            <person name="Lin Y.C."/>
            <person name="Xu Q."/>
            <person name="Chen L.J."/>
            <person name="Yoshida K."/>
            <person name="Fujiwara S."/>
            <person name="Wang Z.W."/>
            <person name="Zhang Y.Q."/>
            <person name="Mitsuda N."/>
            <person name="Wang M."/>
            <person name="Liu G.H."/>
            <person name="Pecoraro L."/>
            <person name="Huang H.X."/>
            <person name="Xiao X.J."/>
            <person name="Lin M."/>
            <person name="Wu X.Y."/>
            <person name="Wu W.L."/>
            <person name="Chen Y.Y."/>
            <person name="Chang S.B."/>
            <person name="Sakamoto S."/>
            <person name="Ohme-Takagi M."/>
            <person name="Yagi M."/>
            <person name="Zeng S.J."/>
            <person name="Shen C.Y."/>
            <person name="Yeh C.M."/>
            <person name="Luo Y.B."/>
            <person name="Tsai W.C."/>
            <person name="Van de Peer Y."/>
            <person name="Liu Z.J."/>
        </authorList>
    </citation>
    <scope>NUCLEOTIDE SEQUENCE [LARGE SCALE GENOMIC DNA]</scope>
    <source>
        <tissue evidence="1">The whole plant</tissue>
    </source>
</reference>
<gene>
    <name evidence="1" type="ORF">MA16_Dca020524</name>
</gene>
<evidence type="ECO:0000313" key="1">
    <source>
        <dbReference type="EMBL" id="PKU84813.1"/>
    </source>
</evidence>
<sequence>MAIDGRWSSSTMGTQSNEGMIVLNKGNLSNHNAGLNNDTVKFHKRRSNGPLIIKENVHNVFNKTLFVEGKGNGILIDSDCKTPCKVISPIASPLKSLDMHASSSGMKFFSIDLEIQIQSLATV</sequence>
<keyword evidence="2" id="KW-1185">Reference proteome</keyword>
<dbReference type="EMBL" id="KZ502028">
    <property type="protein sequence ID" value="PKU84813.1"/>
    <property type="molecule type" value="Genomic_DNA"/>
</dbReference>
<name>A0A2I0XA71_9ASPA</name>
<reference evidence="1 2" key="1">
    <citation type="journal article" date="2016" name="Sci. Rep.">
        <title>The Dendrobium catenatum Lindl. genome sequence provides insights into polysaccharide synthase, floral development and adaptive evolution.</title>
        <authorList>
            <person name="Zhang G.Q."/>
            <person name="Xu Q."/>
            <person name="Bian C."/>
            <person name="Tsai W.C."/>
            <person name="Yeh C.M."/>
            <person name="Liu K.W."/>
            <person name="Yoshida K."/>
            <person name="Zhang L.S."/>
            <person name="Chang S.B."/>
            <person name="Chen F."/>
            <person name="Shi Y."/>
            <person name="Su Y.Y."/>
            <person name="Zhang Y.Q."/>
            <person name="Chen L.J."/>
            <person name="Yin Y."/>
            <person name="Lin M."/>
            <person name="Huang H."/>
            <person name="Deng H."/>
            <person name="Wang Z.W."/>
            <person name="Zhu S.L."/>
            <person name="Zhao X."/>
            <person name="Deng C."/>
            <person name="Niu S.C."/>
            <person name="Huang J."/>
            <person name="Wang M."/>
            <person name="Liu G.H."/>
            <person name="Yang H.J."/>
            <person name="Xiao X.J."/>
            <person name="Hsiao Y.Y."/>
            <person name="Wu W.L."/>
            <person name="Chen Y.Y."/>
            <person name="Mitsuda N."/>
            <person name="Ohme-Takagi M."/>
            <person name="Luo Y.B."/>
            <person name="Van de Peer Y."/>
            <person name="Liu Z.J."/>
        </authorList>
    </citation>
    <scope>NUCLEOTIDE SEQUENCE [LARGE SCALE GENOMIC DNA]</scope>
    <source>
        <tissue evidence="1">The whole plant</tissue>
    </source>
</reference>
<proteinExistence type="predicted"/>